<dbReference type="Proteomes" id="UP000319829">
    <property type="component" value="Unassembled WGS sequence"/>
</dbReference>
<organism evidence="15 16">
    <name type="scientific">Eiseniibacteriota bacterium</name>
    <dbReference type="NCBI Taxonomy" id="2212470"/>
    <lineage>
        <taxon>Bacteria</taxon>
        <taxon>Candidatus Eiseniibacteriota</taxon>
    </lineage>
</organism>
<evidence type="ECO:0000256" key="6">
    <source>
        <dbReference type="ARBA" id="ARBA00023186"/>
    </source>
</evidence>
<evidence type="ECO:0000256" key="1">
    <source>
        <dbReference type="ARBA" id="ARBA00004496"/>
    </source>
</evidence>
<dbReference type="InterPro" id="IPR009012">
    <property type="entry name" value="GrpE_head"/>
</dbReference>
<dbReference type="Pfam" id="PF01025">
    <property type="entry name" value="GrpE"/>
    <property type="match status" value="1"/>
</dbReference>
<dbReference type="CDD" id="cd00446">
    <property type="entry name" value="GrpE"/>
    <property type="match status" value="1"/>
</dbReference>
<dbReference type="FunFam" id="2.30.22.10:FF:000001">
    <property type="entry name" value="Protein GrpE"/>
    <property type="match status" value="1"/>
</dbReference>
<proteinExistence type="inferred from homology"/>
<comment type="similarity">
    <text evidence="2 10 12">Belongs to the GrpE family.</text>
</comment>
<dbReference type="InterPro" id="IPR000740">
    <property type="entry name" value="GrpE"/>
</dbReference>
<evidence type="ECO:0000256" key="9">
    <source>
        <dbReference type="ARBA" id="ARBA00076414"/>
    </source>
</evidence>
<keyword evidence="6 10" id="KW-0143">Chaperone</keyword>
<dbReference type="Gene3D" id="2.30.22.10">
    <property type="entry name" value="Head domain of nucleotide exchange factor GrpE"/>
    <property type="match status" value="1"/>
</dbReference>
<dbReference type="GO" id="GO:0051087">
    <property type="term" value="F:protein-folding chaperone binding"/>
    <property type="evidence" value="ECO:0007669"/>
    <property type="project" value="InterPro"/>
</dbReference>
<dbReference type="PROSITE" id="PS01071">
    <property type="entry name" value="GRPE"/>
    <property type="match status" value="1"/>
</dbReference>
<comment type="function">
    <text evidence="7 10 11">Participates actively in the response to hyperosmotic and heat shock by preventing the aggregation of stress-denatured proteins, in association with DnaK and GrpE. It is the nucleotide exchange factor for DnaK and may function as a thermosensor. Unfolded proteins bind initially to DnaJ; upon interaction with the DnaJ-bound protein, DnaK hydrolyzes its bound ATP, resulting in the formation of a stable complex. GrpE releases ADP from DnaK; ATP binding to DnaK triggers the release of the substrate protein, thus completing the reaction cycle. Several rounds of ATP-dependent interactions between DnaJ, DnaK and GrpE are required for fully efficient folding.</text>
</comment>
<reference evidence="16 17" key="1">
    <citation type="journal article" date="2019" name="Nat. Microbiol.">
        <title>Mediterranean grassland soil C-N compound turnover is dependent on rainfall and depth, and is mediated by genomically divergent microorganisms.</title>
        <authorList>
            <person name="Diamond S."/>
            <person name="Andeer P.F."/>
            <person name="Li Z."/>
            <person name="Crits-Christoph A."/>
            <person name="Burstein D."/>
            <person name="Anantharaman K."/>
            <person name="Lane K.R."/>
            <person name="Thomas B.C."/>
            <person name="Pan C."/>
            <person name="Northen T.R."/>
            <person name="Banfield J.F."/>
        </authorList>
    </citation>
    <scope>NUCLEOTIDE SEQUENCE [LARGE SCALE GENOMIC DNA]</scope>
    <source>
        <strain evidence="14">WS_4</strain>
        <strain evidence="15">WS_7</strain>
    </source>
</reference>
<dbReference type="AlphaFoldDB" id="A0A538TTU3"/>
<dbReference type="PANTHER" id="PTHR21237:SF23">
    <property type="entry name" value="GRPE PROTEIN HOMOLOG, MITOCHONDRIAL"/>
    <property type="match status" value="1"/>
</dbReference>
<evidence type="ECO:0000256" key="2">
    <source>
        <dbReference type="ARBA" id="ARBA00009054"/>
    </source>
</evidence>
<accession>A0A538TTU3</accession>
<comment type="subcellular location">
    <subcellularLocation>
        <location evidence="1 10">Cytoplasm</location>
    </subcellularLocation>
</comment>
<evidence type="ECO:0000256" key="12">
    <source>
        <dbReference type="RuleBase" id="RU004478"/>
    </source>
</evidence>
<sequence length="215" mass="23782">MNRKKDQIPEHQDTEIASETRAEATPEQPGEGAAGEPRQPLVEDPARLLAELTRARAREDELLRALAELTNVNRRRKQDTEGSVLAARESLVRNILPVLDDTDRALDASKDREGDPFRSGVLLIRERLWRTLEKEGLEEIPALGAKFDPELHDAMAQRRSETHPAGTVLEVLVPGYLFKGRVLRHAQVVVAGPPSAPHESARRDDEHAAPGAGEV</sequence>
<keyword evidence="5 10" id="KW-0346">Stress response</keyword>
<evidence type="ECO:0000256" key="5">
    <source>
        <dbReference type="ARBA" id="ARBA00023016"/>
    </source>
</evidence>
<evidence type="ECO:0000256" key="4">
    <source>
        <dbReference type="ARBA" id="ARBA00022490"/>
    </source>
</evidence>
<comment type="caution">
    <text evidence="15">The sequence shown here is derived from an EMBL/GenBank/DDBJ whole genome shotgun (WGS) entry which is preliminary data.</text>
</comment>
<dbReference type="PANTHER" id="PTHR21237">
    <property type="entry name" value="GRPE PROTEIN"/>
    <property type="match status" value="1"/>
</dbReference>
<name>A0A538TTU3_UNCEI</name>
<dbReference type="GO" id="GO:0005829">
    <property type="term" value="C:cytosol"/>
    <property type="evidence" value="ECO:0007669"/>
    <property type="project" value="TreeGrafter"/>
</dbReference>
<dbReference type="HAMAP" id="MF_01151">
    <property type="entry name" value="GrpE"/>
    <property type="match status" value="1"/>
</dbReference>
<gene>
    <name evidence="10" type="primary">grpE</name>
    <name evidence="14" type="ORF">E6K74_12455</name>
    <name evidence="15" type="ORF">E6K77_00255</name>
</gene>
<dbReference type="GO" id="GO:0006457">
    <property type="term" value="P:protein folding"/>
    <property type="evidence" value="ECO:0007669"/>
    <property type="project" value="InterPro"/>
</dbReference>
<feature type="compositionally biased region" description="Basic and acidic residues" evidence="13">
    <location>
        <begin position="199"/>
        <end position="208"/>
    </location>
</feature>
<dbReference type="EMBL" id="VBOX01000002">
    <property type="protein sequence ID" value="TMQ67047.1"/>
    <property type="molecule type" value="Genomic_DNA"/>
</dbReference>
<evidence type="ECO:0000313" key="15">
    <source>
        <dbReference type="EMBL" id="TMQ67047.1"/>
    </source>
</evidence>
<evidence type="ECO:0000256" key="3">
    <source>
        <dbReference type="ARBA" id="ARBA00011738"/>
    </source>
</evidence>
<evidence type="ECO:0000256" key="10">
    <source>
        <dbReference type="HAMAP-Rule" id="MF_01151"/>
    </source>
</evidence>
<dbReference type="InterPro" id="IPR013805">
    <property type="entry name" value="GrpE_CC"/>
</dbReference>
<evidence type="ECO:0000313" key="14">
    <source>
        <dbReference type="EMBL" id="TMQ52361.1"/>
    </source>
</evidence>
<evidence type="ECO:0000256" key="7">
    <source>
        <dbReference type="ARBA" id="ARBA00053401"/>
    </source>
</evidence>
<evidence type="ECO:0000256" key="11">
    <source>
        <dbReference type="RuleBase" id="RU000639"/>
    </source>
</evidence>
<dbReference type="EMBL" id="VBOU01000103">
    <property type="protein sequence ID" value="TMQ52361.1"/>
    <property type="molecule type" value="Genomic_DNA"/>
</dbReference>
<dbReference type="GO" id="GO:0000774">
    <property type="term" value="F:adenyl-nucleotide exchange factor activity"/>
    <property type="evidence" value="ECO:0007669"/>
    <property type="project" value="InterPro"/>
</dbReference>
<dbReference type="GO" id="GO:0051082">
    <property type="term" value="F:unfolded protein binding"/>
    <property type="evidence" value="ECO:0007669"/>
    <property type="project" value="TreeGrafter"/>
</dbReference>
<dbReference type="Gene3D" id="3.90.20.20">
    <property type="match status" value="1"/>
</dbReference>
<evidence type="ECO:0000313" key="16">
    <source>
        <dbReference type="Proteomes" id="UP000317366"/>
    </source>
</evidence>
<feature type="region of interest" description="Disordered" evidence="13">
    <location>
        <begin position="193"/>
        <end position="215"/>
    </location>
</feature>
<keyword evidence="4 10" id="KW-0963">Cytoplasm</keyword>
<dbReference type="SUPFAM" id="SSF58014">
    <property type="entry name" value="Coiled-coil domain of nucleotide exchange factor GrpE"/>
    <property type="match status" value="1"/>
</dbReference>
<evidence type="ECO:0000256" key="8">
    <source>
        <dbReference type="ARBA" id="ARBA00072274"/>
    </source>
</evidence>
<protein>
    <recommendedName>
        <fullName evidence="8 10">Protein GrpE</fullName>
    </recommendedName>
    <alternativeName>
        <fullName evidence="9 10">HSP-70 cofactor</fullName>
    </alternativeName>
</protein>
<feature type="region of interest" description="Disordered" evidence="13">
    <location>
        <begin position="1"/>
        <end position="45"/>
    </location>
</feature>
<dbReference type="PRINTS" id="PR00773">
    <property type="entry name" value="GRPEPROTEIN"/>
</dbReference>
<evidence type="ECO:0000313" key="17">
    <source>
        <dbReference type="Proteomes" id="UP000319829"/>
    </source>
</evidence>
<dbReference type="Proteomes" id="UP000317366">
    <property type="component" value="Unassembled WGS sequence"/>
</dbReference>
<comment type="subunit">
    <text evidence="3 10">Homodimer.</text>
</comment>
<evidence type="ECO:0000256" key="13">
    <source>
        <dbReference type="SAM" id="MobiDB-lite"/>
    </source>
</evidence>
<dbReference type="GO" id="GO:0042803">
    <property type="term" value="F:protein homodimerization activity"/>
    <property type="evidence" value="ECO:0007669"/>
    <property type="project" value="InterPro"/>
</dbReference>
<feature type="compositionally biased region" description="Basic and acidic residues" evidence="13">
    <location>
        <begin position="1"/>
        <end position="24"/>
    </location>
</feature>
<dbReference type="SUPFAM" id="SSF51064">
    <property type="entry name" value="Head domain of nucleotide exchange factor GrpE"/>
    <property type="match status" value="1"/>
</dbReference>